<accession>A0ACC0Y9F7</accession>
<evidence type="ECO:0000313" key="2">
    <source>
        <dbReference type="Proteomes" id="UP001163603"/>
    </source>
</evidence>
<name>A0ACC0Y9F7_9ROSI</name>
<evidence type="ECO:0000313" key="1">
    <source>
        <dbReference type="EMBL" id="KAJ0031158.1"/>
    </source>
</evidence>
<dbReference type="Proteomes" id="UP001163603">
    <property type="component" value="Chromosome 8"/>
</dbReference>
<comment type="caution">
    <text evidence="1">The sequence shown here is derived from an EMBL/GenBank/DDBJ whole genome shotgun (WGS) entry which is preliminary data.</text>
</comment>
<reference evidence="2" key="1">
    <citation type="journal article" date="2023" name="G3 (Bethesda)">
        <title>Genome assembly and association tests identify interacting loci associated with vigor, precocity, and sex in interspecific pistachio rootstocks.</title>
        <authorList>
            <person name="Palmer W."/>
            <person name="Jacygrad E."/>
            <person name="Sagayaradj S."/>
            <person name="Cavanaugh K."/>
            <person name="Han R."/>
            <person name="Bertier L."/>
            <person name="Beede B."/>
            <person name="Kafkas S."/>
            <person name="Golino D."/>
            <person name="Preece J."/>
            <person name="Michelmore R."/>
        </authorList>
    </citation>
    <scope>NUCLEOTIDE SEQUENCE [LARGE SCALE GENOMIC DNA]</scope>
</reference>
<gene>
    <name evidence="1" type="ORF">Pint_14513</name>
</gene>
<proteinExistence type="predicted"/>
<organism evidence="1 2">
    <name type="scientific">Pistacia integerrima</name>
    <dbReference type="NCBI Taxonomy" id="434235"/>
    <lineage>
        <taxon>Eukaryota</taxon>
        <taxon>Viridiplantae</taxon>
        <taxon>Streptophyta</taxon>
        <taxon>Embryophyta</taxon>
        <taxon>Tracheophyta</taxon>
        <taxon>Spermatophyta</taxon>
        <taxon>Magnoliopsida</taxon>
        <taxon>eudicotyledons</taxon>
        <taxon>Gunneridae</taxon>
        <taxon>Pentapetalae</taxon>
        <taxon>rosids</taxon>
        <taxon>malvids</taxon>
        <taxon>Sapindales</taxon>
        <taxon>Anacardiaceae</taxon>
        <taxon>Pistacia</taxon>
    </lineage>
</organism>
<dbReference type="EMBL" id="CM047743">
    <property type="protein sequence ID" value="KAJ0031158.1"/>
    <property type="molecule type" value="Genomic_DNA"/>
</dbReference>
<protein>
    <submittedName>
        <fullName evidence="1">Uncharacterized protein</fullName>
    </submittedName>
</protein>
<sequence length="63" mass="7210">MVDVVIDGECSSFAYFEIALRTQEFSLYGSLLLWFTIILEMQQLGLLILMCQGTNDDSLFYCT</sequence>
<keyword evidence="2" id="KW-1185">Reference proteome</keyword>